<evidence type="ECO:0000256" key="4">
    <source>
        <dbReference type="ARBA" id="ARBA00022825"/>
    </source>
</evidence>
<dbReference type="GO" id="GO:0006508">
    <property type="term" value="P:proteolysis"/>
    <property type="evidence" value="ECO:0007669"/>
    <property type="project" value="UniProtKB-KW"/>
</dbReference>
<keyword evidence="4" id="KW-0720">Serine protease</keyword>
<keyword evidence="3" id="KW-0378">Hydrolase</keyword>
<organism evidence="7 8">
    <name type="scientific">Oryzihumus leptocrescens</name>
    <dbReference type="NCBI Taxonomy" id="297536"/>
    <lineage>
        <taxon>Bacteria</taxon>
        <taxon>Bacillati</taxon>
        <taxon>Actinomycetota</taxon>
        <taxon>Actinomycetes</taxon>
        <taxon>Micrococcales</taxon>
        <taxon>Intrasporangiaceae</taxon>
        <taxon>Oryzihumus</taxon>
    </lineage>
</organism>
<name>A0A542ZNI3_9MICO</name>
<dbReference type="RefSeq" id="WP_141789641.1">
    <property type="nucleotide sequence ID" value="NZ_BAAAKX010000011.1"/>
</dbReference>
<keyword evidence="2" id="KW-0645">Protease</keyword>
<evidence type="ECO:0000313" key="7">
    <source>
        <dbReference type="EMBL" id="TQL61918.1"/>
    </source>
</evidence>
<dbReference type="AlphaFoldDB" id="A0A542ZNI3"/>
<accession>A0A542ZNI3</accession>
<dbReference type="PRINTS" id="PR00861">
    <property type="entry name" value="ALYTICPTASE"/>
</dbReference>
<dbReference type="Gene3D" id="2.40.10.10">
    <property type="entry name" value="Trypsin-like serine proteases"/>
    <property type="match status" value="2"/>
</dbReference>
<evidence type="ECO:0000256" key="5">
    <source>
        <dbReference type="ARBA" id="ARBA00023157"/>
    </source>
</evidence>
<comment type="caution">
    <text evidence="7">The sequence shown here is derived from an EMBL/GenBank/DDBJ whole genome shotgun (WGS) entry which is preliminary data.</text>
</comment>
<proteinExistence type="inferred from homology"/>
<evidence type="ECO:0000256" key="1">
    <source>
        <dbReference type="ARBA" id="ARBA00007664"/>
    </source>
</evidence>
<evidence type="ECO:0000256" key="6">
    <source>
        <dbReference type="SAM" id="SignalP"/>
    </source>
</evidence>
<dbReference type="Proteomes" id="UP000319514">
    <property type="component" value="Unassembled WGS sequence"/>
</dbReference>
<dbReference type="EMBL" id="VFOQ01000001">
    <property type="protein sequence ID" value="TQL61918.1"/>
    <property type="molecule type" value="Genomic_DNA"/>
</dbReference>
<evidence type="ECO:0008006" key="9">
    <source>
        <dbReference type="Google" id="ProtNLM"/>
    </source>
</evidence>
<gene>
    <name evidence="7" type="ORF">FB474_3342</name>
</gene>
<keyword evidence="6" id="KW-0732">Signal</keyword>
<dbReference type="CDD" id="cd21112">
    <property type="entry name" value="alphaLP-like"/>
    <property type="match status" value="1"/>
</dbReference>
<keyword evidence="8" id="KW-1185">Reference proteome</keyword>
<dbReference type="OrthoDB" id="8781117at2"/>
<dbReference type="GO" id="GO:0004252">
    <property type="term" value="F:serine-type endopeptidase activity"/>
    <property type="evidence" value="ECO:0007669"/>
    <property type="project" value="InterPro"/>
</dbReference>
<keyword evidence="5" id="KW-1015">Disulfide bond</keyword>
<protein>
    <recommendedName>
        <fullName evidence="9">Trypsin</fullName>
    </recommendedName>
</protein>
<feature type="signal peptide" evidence="6">
    <location>
        <begin position="1"/>
        <end position="23"/>
    </location>
</feature>
<feature type="chain" id="PRO_5021842284" description="Trypsin" evidence="6">
    <location>
        <begin position="24"/>
        <end position="236"/>
    </location>
</feature>
<dbReference type="InterPro" id="IPR009003">
    <property type="entry name" value="Peptidase_S1_PA"/>
</dbReference>
<dbReference type="InterPro" id="IPR043504">
    <property type="entry name" value="Peptidase_S1_PA_chymotrypsin"/>
</dbReference>
<evidence type="ECO:0000256" key="3">
    <source>
        <dbReference type="ARBA" id="ARBA00022801"/>
    </source>
</evidence>
<sequence length="236" mass="24375">MLTSAAIGAVCLALLATAIPANAEIAAYSLPGGSAYHDGNPDNPDYACTIGLNVNNSSGDRVAITAGHCGKVGETEYVSAQLGTINRRVFGSGGDYAVIGKATGTPYTLPPRVITAKANGETLPVRKVGTPVSGDYICWTGGNSTYTHCGTIFQTNVATSYNGVTVQNTFRLTGCAHQGDSGGPMFYTAHDSATNSDYAVVVGIFVALSNESNCDARTVVGQPIIPIMKDFNLTLP</sequence>
<dbReference type="InterPro" id="IPR001316">
    <property type="entry name" value="Pept_S1A_streptogrisin"/>
</dbReference>
<evidence type="ECO:0000313" key="8">
    <source>
        <dbReference type="Proteomes" id="UP000319514"/>
    </source>
</evidence>
<comment type="similarity">
    <text evidence="1">Belongs to the peptidase S1 family.</text>
</comment>
<dbReference type="SUPFAM" id="SSF50494">
    <property type="entry name" value="Trypsin-like serine proteases"/>
    <property type="match status" value="1"/>
</dbReference>
<reference evidence="7 8" key="1">
    <citation type="submission" date="2019-06" db="EMBL/GenBank/DDBJ databases">
        <title>Sequencing the genomes of 1000 actinobacteria strains.</title>
        <authorList>
            <person name="Klenk H.-P."/>
        </authorList>
    </citation>
    <scope>NUCLEOTIDE SEQUENCE [LARGE SCALE GENOMIC DNA]</scope>
    <source>
        <strain evidence="7 8">DSM 18082</strain>
    </source>
</reference>
<evidence type="ECO:0000256" key="2">
    <source>
        <dbReference type="ARBA" id="ARBA00022670"/>
    </source>
</evidence>